<proteinExistence type="predicted"/>
<keyword evidence="1" id="KW-0472">Membrane</keyword>
<sequence length="61" mass="6796">MFKKFDIYHFICAVLGTIGLIGIGISFAQLSLSMFLSFSVLTLGSIYAGFRRKKQLQSTTE</sequence>
<dbReference type="Proteomes" id="UP001057753">
    <property type="component" value="Unassembled WGS sequence"/>
</dbReference>
<dbReference type="RefSeq" id="WP_257820643.1">
    <property type="nucleotide sequence ID" value="NZ_JABXYM010000001.1"/>
</dbReference>
<feature type="transmembrane region" description="Helical" evidence="1">
    <location>
        <begin position="34"/>
        <end position="50"/>
    </location>
</feature>
<reference evidence="2" key="1">
    <citation type="submission" date="2020-06" db="EMBL/GenBank/DDBJ databases">
        <title>Insight into the genomes of haloalkaliphilic bacilli from Kenyan soda lakes.</title>
        <authorList>
            <person name="Mwirichia R."/>
            <person name="Villamizar G.C."/>
            <person name="Poehlein A."/>
            <person name="Mugweru J."/>
            <person name="Kipnyargis A."/>
            <person name="Kiplimo D."/>
            <person name="Orwa P."/>
            <person name="Daniel R."/>
        </authorList>
    </citation>
    <scope>NUCLEOTIDE SEQUENCE</scope>
    <source>
        <strain evidence="2">B1096_S55</strain>
    </source>
</reference>
<comment type="caution">
    <text evidence="2">The sequence shown here is derived from an EMBL/GenBank/DDBJ whole genome shotgun (WGS) entry which is preliminary data.</text>
</comment>
<gene>
    <name evidence="2" type="ORF">HXA33_05015</name>
</gene>
<evidence type="ECO:0000313" key="2">
    <source>
        <dbReference type="EMBL" id="MCR6095898.1"/>
    </source>
</evidence>
<protein>
    <submittedName>
        <fullName evidence="2">Uncharacterized protein</fullName>
    </submittedName>
</protein>
<dbReference type="AlphaFoldDB" id="A0A9Q4FYM7"/>
<keyword evidence="3" id="KW-1185">Reference proteome</keyword>
<evidence type="ECO:0000256" key="1">
    <source>
        <dbReference type="SAM" id="Phobius"/>
    </source>
</evidence>
<keyword evidence="1" id="KW-1133">Transmembrane helix</keyword>
<keyword evidence="1" id="KW-0812">Transmembrane</keyword>
<evidence type="ECO:0000313" key="3">
    <source>
        <dbReference type="Proteomes" id="UP001057753"/>
    </source>
</evidence>
<accession>A0A9Q4FYM7</accession>
<dbReference type="EMBL" id="JABXYM010000001">
    <property type="protein sequence ID" value="MCR6095898.1"/>
    <property type="molecule type" value="Genomic_DNA"/>
</dbReference>
<name>A0A9Q4FYM7_SALAG</name>
<organism evidence="2 3">
    <name type="scientific">Salipaludibacillus agaradhaerens</name>
    <name type="common">Bacillus agaradhaerens</name>
    <dbReference type="NCBI Taxonomy" id="76935"/>
    <lineage>
        <taxon>Bacteria</taxon>
        <taxon>Bacillati</taxon>
        <taxon>Bacillota</taxon>
        <taxon>Bacilli</taxon>
        <taxon>Bacillales</taxon>
        <taxon>Bacillaceae</taxon>
    </lineage>
</organism>
<feature type="transmembrane region" description="Helical" evidence="1">
    <location>
        <begin position="7"/>
        <end position="28"/>
    </location>
</feature>